<dbReference type="Proteomes" id="UP001387100">
    <property type="component" value="Unassembled WGS sequence"/>
</dbReference>
<dbReference type="Pfam" id="PF06224">
    <property type="entry name" value="AlkZ-like"/>
    <property type="match status" value="1"/>
</dbReference>
<evidence type="ECO:0000313" key="2">
    <source>
        <dbReference type="Proteomes" id="UP001387100"/>
    </source>
</evidence>
<sequence>MAGPGAAAREVLTAAQARRTALAAQGLARPRPEGRPTPRHLQRVVDRVGVVQLDSVNVLARSHRLPFFSRLGPYDDELLRRAGERSPRRLVEYWAHEASLVPPSTHRLLRWRMARAADEAWGRYRRILSERPRLLDDLLAAVAEGGPGTAAQLTARLHPGAPRSSAGSWMVAPTEAVLAGPARDVKAAAEQLFWSGELSAAGRTAQFERVYDLSARVLPPEVAGAPTPSEDEAVRGLVEIAGRALGVATEPQLRDYFRLRPEQSRAAVAALVEDGVLAPVRVRGWRRPALLHAGATFPRRATGRALLSPFDSLVFERSRAEELFGVRLRLEIYVPAARRVHGYYVLPFLLGDALVARVDLKADRGARLLRVQAAWGEAGAPEHAPAELADELRLMAGWLGLDDVLVVGPGDLAPRLADELRRG</sequence>
<dbReference type="RefSeq" id="WP_339575542.1">
    <property type="nucleotide sequence ID" value="NZ_JBBIAA010000017.1"/>
</dbReference>
<name>A0ABU8RMI4_9ACTN</name>
<keyword evidence="2" id="KW-1185">Reference proteome</keyword>
<dbReference type="EMBL" id="JBBIAA010000017">
    <property type="protein sequence ID" value="MEJ5946158.1"/>
    <property type="molecule type" value="Genomic_DNA"/>
</dbReference>
<evidence type="ECO:0000313" key="1">
    <source>
        <dbReference type="EMBL" id="MEJ5946158.1"/>
    </source>
</evidence>
<reference evidence="1 2" key="1">
    <citation type="journal article" date="2017" name="Int. J. Syst. Evol. Microbiol.">
        <title>Pseudokineococcus basanitobsidens sp. nov., isolated from volcanic rock.</title>
        <authorList>
            <person name="Lee D.W."/>
            <person name="Park M.Y."/>
            <person name="Kim J.J."/>
            <person name="Kim B.S."/>
        </authorList>
    </citation>
    <scope>NUCLEOTIDE SEQUENCE [LARGE SCALE GENOMIC DNA]</scope>
    <source>
        <strain evidence="1 2">DSM 103726</strain>
    </source>
</reference>
<dbReference type="PANTHER" id="PTHR30528:SF0">
    <property type="entry name" value="CYTOPLASMIC PROTEIN"/>
    <property type="match status" value="1"/>
</dbReference>
<comment type="caution">
    <text evidence="1">The sequence shown here is derived from an EMBL/GenBank/DDBJ whole genome shotgun (WGS) entry which is preliminary data.</text>
</comment>
<protein>
    <submittedName>
        <fullName evidence="1">Crosslink repair DNA glycosylase YcaQ family protein</fullName>
    </submittedName>
</protein>
<organism evidence="1 2">
    <name type="scientific">Pseudokineococcus basanitobsidens</name>
    <dbReference type="NCBI Taxonomy" id="1926649"/>
    <lineage>
        <taxon>Bacteria</taxon>
        <taxon>Bacillati</taxon>
        <taxon>Actinomycetota</taxon>
        <taxon>Actinomycetes</taxon>
        <taxon>Kineosporiales</taxon>
        <taxon>Kineosporiaceae</taxon>
        <taxon>Pseudokineococcus</taxon>
    </lineage>
</organism>
<dbReference type="InterPro" id="IPR009351">
    <property type="entry name" value="AlkZ-like"/>
</dbReference>
<accession>A0ABU8RMI4</accession>
<dbReference type="PANTHER" id="PTHR30528">
    <property type="entry name" value="CYTOPLASMIC PROTEIN"/>
    <property type="match status" value="1"/>
</dbReference>
<proteinExistence type="predicted"/>
<gene>
    <name evidence="1" type="ORF">WDZ17_12740</name>
</gene>